<evidence type="ECO:0000256" key="3">
    <source>
        <dbReference type="ARBA" id="ARBA00022989"/>
    </source>
</evidence>
<dbReference type="OrthoDB" id="5022096at2759"/>
<feature type="domain" description="Rhodopsin" evidence="7">
    <location>
        <begin position="30"/>
        <end position="273"/>
    </location>
</feature>
<feature type="transmembrane region" description="Helical" evidence="6">
    <location>
        <begin position="13"/>
        <end position="34"/>
    </location>
</feature>
<feature type="non-terminal residue" evidence="8">
    <location>
        <position position="1"/>
    </location>
</feature>
<name>A0A9P4SFU6_9PEZI</name>
<comment type="similarity">
    <text evidence="5">Belongs to the SAT4 family.</text>
</comment>
<feature type="transmembrane region" description="Helical" evidence="6">
    <location>
        <begin position="124"/>
        <end position="145"/>
    </location>
</feature>
<dbReference type="AlphaFoldDB" id="A0A9P4SFU6"/>
<keyword evidence="4 6" id="KW-0472">Membrane</keyword>
<evidence type="ECO:0000259" key="7">
    <source>
        <dbReference type="Pfam" id="PF20684"/>
    </source>
</evidence>
<dbReference type="InterPro" id="IPR052337">
    <property type="entry name" value="SAT4-like"/>
</dbReference>
<organism evidence="8 9">
    <name type="scientific">Patellaria atrata CBS 101060</name>
    <dbReference type="NCBI Taxonomy" id="1346257"/>
    <lineage>
        <taxon>Eukaryota</taxon>
        <taxon>Fungi</taxon>
        <taxon>Dikarya</taxon>
        <taxon>Ascomycota</taxon>
        <taxon>Pezizomycotina</taxon>
        <taxon>Dothideomycetes</taxon>
        <taxon>Dothideomycetes incertae sedis</taxon>
        <taxon>Patellariales</taxon>
        <taxon>Patellariaceae</taxon>
        <taxon>Patellaria</taxon>
    </lineage>
</organism>
<evidence type="ECO:0000313" key="8">
    <source>
        <dbReference type="EMBL" id="KAF2840995.1"/>
    </source>
</evidence>
<gene>
    <name evidence="8" type="ORF">M501DRAFT_902028</name>
</gene>
<dbReference type="GO" id="GO:0016020">
    <property type="term" value="C:membrane"/>
    <property type="evidence" value="ECO:0007669"/>
    <property type="project" value="UniProtKB-SubCell"/>
</dbReference>
<feature type="transmembrane region" description="Helical" evidence="6">
    <location>
        <begin position="46"/>
        <end position="71"/>
    </location>
</feature>
<keyword evidence="3 6" id="KW-1133">Transmembrane helix</keyword>
<accession>A0A9P4SFU6</accession>
<comment type="caution">
    <text evidence="8">The sequence shown here is derived from an EMBL/GenBank/DDBJ whole genome shotgun (WGS) entry which is preliminary data.</text>
</comment>
<keyword evidence="9" id="KW-1185">Reference proteome</keyword>
<feature type="transmembrane region" description="Helical" evidence="6">
    <location>
        <begin position="178"/>
        <end position="200"/>
    </location>
</feature>
<dbReference type="InterPro" id="IPR049326">
    <property type="entry name" value="Rhodopsin_dom_fungi"/>
</dbReference>
<evidence type="ECO:0000256" key="2">
    <source>
        <dbReference type="ARBA" id="ARBA00022692"/>
    </source>
</evidence>
<evidence type="ECO:0000256" key="5">
    <source>
        <dbReference type="ARBA" id="ARBA00038359"/>
    </source>
</evidence>
<evidence type="ECO:0000313" key="9">
    <source>
        <dbReference type="Proteomes" id="UP000799429"/>
    </source>
</evidence>
<protein>
    <recommendedName>
        <fullName evidence="7">Rhodopsin domain-containing protein</fullName>
    </recommendedName>
</protein>
<reference evidence="8" key="1">
    <citation type="journal article" date="2020" name="Stud. Mycol.">
        <title>101 Dothideomycetes genomes: a test case for predicting lifestyles and emergence of pathogens.</title>
        <authorList>
            <person name="Haridas S."/>
            <person name="Albert R."/>
            <person name="Binder M."/>
            <person name="Bloem J."/>
            <person name="Labutti K."/>
            <person name="Salamov A."/>
            <person name="Andreopoulos B."/>
            <person name="Baker S."/>
            <person name="Barry K."/>
            <person name="Bills G."/>
            <person name="Bluhm B."/>
            <person name="Cannon C."/>
            <person name="Castanera R."/>
            <person name="Culley D."/>
            <person name="Daum C."/>
            <person name="Ezra D."/>
            <person name="Gonzalez J."/>
            <person name="Henrissat B."/>
            <person name="Kuo A."/>
            <person name="Liang C."/>
            <person name="Lipzen A."/>
            <person name="Lutzoni F."/>
            <person name="Magnuson J."/>
            <person name="Mondo S."/>
            <person name="Nolan M."/>
            <person name="Ohm R."/>
            <person name="Pangilinan J."/>
            <person name="Park H.-J."/>
            <person name="Ramirez L."/>
            <person name="Alfaro M."/>
            <person name="Sun H."/>
            <person name="Tritt A."/>
            <person name="Yoshinaga Y."/>
            <person name="Zwiers L.-H."/>
            <person name="Turgeon B."/>
            <person name="Goodwin S."/>
            <person name="Spatafora J."/>
            <person name="Crous P."/>
            <person name="Grigoriev I."/>
        </authorList>
    </citation>
    <scope>NUCLEOTIDE SEQUENCE</scope>
    <source>
        <strain evidence="8">CBS 101060</strain>
    </source>
</reference>
<dbReference type="PANTHER" id="PTHR33048">
    <property type="entry name" value="PTH11-LIKE INTEGRAL MEMBRANE PROTEIN (AFU_ORTHOLOGUE AFUA_5G11245)"/>
    <property type="match status" value="1"/>
</dbReference>
<dbReference type="EMBL" id="MU006092">
    <property type="protein sequence ID" value="KAF2840995.1"/>
    <property type="molecule type" value="Genomic_DNA"/>
</dbReference>
<evidence type="ECO:0000256" key="1">
    <source>
        <dbReference type="ARBA" id="ARBA00004141"/>
    </source>
</evidence>
<sequence>TPEFLAYNNKNEIISITSTVTGIALIVVLLRVYVRSFMLGVFGIDDYIMLVSMAISSFVAVCFGMETKYGLGKHMMAIDRPMFSDLSKWTFFHALFVMIAISCVKISIAFFLLRLASRTRYKKLLWGAVVFIVVFTIACSFTLIFQCTPVSAAWNYSLRAPTGTARCFTMLQYRNIGLMNSSINIATDVLFAVLPIPLILSLKVNRRTKISLTLILSLGIFACAAGMVKAVQQYHVLTDRDWTVHDSFNVWNDIELNVGIVAASLPSLKPLFAWMLDSARALTNNSENRSRPRSIYPRNSSLGY</sequence>
<keyword evidence="2 6" id="KW-0812">Transmembrane</keyword>
<evidence type="ECO:0000256" key="4">
    <source>
        <dbReference type="ARBA" id="ARBA00023136"/>
    </source>
</evidence>
<proteinExistence type="inferred from homology"/>
<dbReference type="Proteomes" id="UP000799429">
    <property type="component" value="Unassembled WGS sequence"/>
</dbReference>
<dbReference type="Pfam" id="PF20684">
    <property type="entry name" value="Fung_rhodopsin"/>
    <property type="match status" value="1"/>
</dbReference>
<feature type="transmembrane region" description="Helical" evidence="6">
    <location>
        <begin position="212"/>
        <end position="231"/>
    </location>
</feature>
<feature type="transmembrane region" description="Helical" evidence="6">
    <location>
        <begin position="91"/>
        <end position="112"/>
    </location>
</feature>
<dbReference type="PANTHER" id="PTHR33048:SF167">
    <property type="entry name" value="INTEGRAL MEMBRANE PROTEIN"/>
    <property type="match status" value="1"/>
</dbReference>
<comment type="subcellular location">
    <subcellularLocation>
        <location evidence="1">Membrane</location>
        <topology evidence="1">Multi-pass membrane protein</topology>
    </subcellularLocation>
</comment>
<feature type="non-terminal residue" evidence="8">
    <location>
        <position position="304"/>
    </location>
</feature>
<evidence type="ECO:0000256" key="6">
    <source>
        <dbReference type="SAM" id="Phobius"/>
    </source>
</evidence>